<comment type="caution">
    <text evidence="2">The sequence shown here is derived from an EMBL/GenBank/DDBJ whole genome shotgun (WGS) entry which is preliminary data.</text>
</comment>
<keyword evidence="1" id="KW-0812">Transmembrane</keyword>
<protein>
    <submittedName>
        <fullName evidence="2">Uncharacterized protein</fullName>
    </submittedName>
</protein>
<dbReference type="RefSeq" id="WP_208253538.1">
    <property type="nucleotide sequence ID" value="NZ_JAGEOJ010000001.1"/>
</dbReference>
<name>A0A939P5X9_9ACTN</name>
<keyword evidence="1" id="KW-1133">Transmembrane helix</keyword>
<evidence type="ECO:0000313" key="3">
    <source>
        <dbReference type="Proteomes" id="UP000669179"/>
    </source>
</evidence>
<evidence type="ECO:0000256" key="1">
    <source>
        <dbReference type="SAM" id="Phobius"/>
    </source>
</evidence>
<keyword evidence="3" id="KW-1185">Reference proteome</keyword>
<proteinExistence type="predicted"/>
<accession>A0A939P5X9</accession>
<dbReference type="Proteomes" id="UP000669179">
    <property type="component" value="Unassembled WGS sequence"/>
</dbReference>
<reference evidence="2" key="1">
    <citation type="submission" date="2021-03" db="EMBL/GenBank/DDBJ databases">
        <authorList>
            <person name="Kanchanasin P."/>
            <person name="Saeng-In P."/>
            <person name="Phongsopitanun W."/>
            <person name="Yuki M."/>
            <person name="Kudo T."/>
            <person name="Ohkuma M."/>
            <person name="Tanasupawat S."/>
        </authorList>
    </citation>
    <scope>NUCLEOTIDE SEQUENCE</scope>
    <source>
        <strain evidence="2">GKU 128</strain>
    </source>
</reference>
<evidence type="ECO:0000313" key="2">
    <source>
        <dbReference type="EMBL" id="MBO2445961.1"/>
    </source>
</evidence>
<gene>
    <name evidence="2" type="ORF">J4573_02560</name>
</gene>
<keyword evidence="1" id="KW-0472">Membrane</keyword>
<sequence>MKEKITAEQRVLAGGTLAMAGVAFFGHLVAPGGMAGYFGWREDRWYQREIGAFNAGLGIGMIRALRGRPEEAFLVSAGASALLLAATRAAAVASGDRSGKRNVATVVGDLVLGLGAIHQVRALARVRDEAG</sequence>
<feature type="transmembrane region" description="Helical" evidence="1">
    <location>
        <begin position="12"/>
        <end position="30"/>
    </location>
</feature>
<dbReference type="AlphaFoldDB" id="A0A939P5X9"/>
<dbReference type="EMBL" id="JAGEOJ010000001">
    <property type="protein sequence ID" value="MBO2445961.1"/>
    <property type="molecule type" value="Genomic_DNA"/>
</dbReference>
<organism evidence="2 3">
    <name type="scientific">Actinomadura barringtoniae</name>
    <dbReference type="NCBI Taxonomy" id="1427535"/>
    <lineage>
        <taxon>Bacteria</taxon>
        <taxon>Bacillati</taxon>
        <taxon>Actinomycetota</taxon>
        <taxon>Actinomycetes</taxon>
        <taxon>Streptosporangiales</taxon>
        <taxon>Thermomonosporaceae</taxon>
        <taxon>Actinomadura</taxon>
    </lineage>
</organism>